<organism evidence="2 3">
    <name type="scientific">Hymenochirus boettgeri</name>
    <name type="common">Congo dwarf clawed frog</name>
    <dbReference type="NCBI Taxonomy" id="247094"/>
    <lineage>
        <taxon>Eukaryota</taxon>
        <taxon>Metazoa</taxon>
        <taxon>Chordata</taxon>
        <taxon>Craniata</taxon>
        <taxon>Vertebrata</taxon>
        <taxon>Euteleostomi</taxon>
        <taxon>Amphibia</taxon>
        <taxon>Batrachia</taxon>
        <taxon>Anura</taxon>
        <taxon>Pipoidea</taxon>
        <taxon>Pipidae</taxon>
        <taxon>Pipinae</taxon>
        <taxon>Hymenochirus</taxon>
    </lineage>
</organism>
<sequence length="74" mass="8348">MAPFLVKFKFPRELVCDSGSLQGENESTESSSGMDSPPTPQRQRPTSTRQRRIPARGNLKLFREARDKHFASAL</sequence>
<name>A0A8T2JFK8_9PIPI</name>
<dbReference type="InterPro" id="IPR031851">
    <property type="entry name" value="DUF4750"/>
</dbReference>
<dbReference type="AlphaFoldDB" id="A0A8T2JFK8"/>
<dbReference type="PANTHER" id="PTHR36877">
    <property type="entry name" value="SMALL INTEGRAL MEMBRANE PROTEIN 13"/>
    <property type="match status" value="1"/>
</dbReference>
<accession>A0A8T2JFK8</accession>
<dbReference type="Proteomes" id="UP000812440">
    <property type="component" value="Chromosome 6"/>
</dbReference>
<feature type="region of interest" description="Disordered" evidence="1">
    <location>
        <begin position="17"/>
        <end position="74"/>
    </location>
</feature>
<dbReference type="PANTHER" id="PTHR36877:SF1">
    <property type="entry name" value="SMALL INTEGRAL MEMBRANE PROTEIN 13"/>
    <property type="match status" value="1"/>
</dbReference>
<dbReference type="EMBL" id="JAACNH010000005">
    <property type="protein sequence ID" value="KAG8442383.1"/>
    <property type="molecule type" value="Genomic_DNA"/>
</dbReference>
<evidence type="ECO:0000256" key="1">
    <source>
        <dbReference type="SAM" id="MobiDB-lite"/>
    </source>
</evidence>
<evidence type="ECO:0000313" key="3">
    <source>
        <dbReference type="Proteomes" id="UP000812440"/>
    </source>
</evidence>
<reference evidence="2" key="1">
    <citation type="thesis" date="2020" institute="ProQuest LLC" country="789 East Eisenhower Parkway, Ann Arbor, MI, USA">
        <title>Comparative Genomics and Chromosome Evolution.</title>
        <authorList>
            <person name="Mudd A.B."/>
        </authorList>
    </citation>
    <scope>NUCLEOTIDE SEQUENCE</scope>
    <source>
        <strain evidence="2">Female2</strain>
        <tissue evidence="2">Blood</tissue>
    </source>
</reference>
<gene>
    <name evidence="2" type="ORF">GDO86_011251</name>
</gene>
<comment type="caution">
    <text evidence="2">The sequence shown here is derived from an EMBL/GenBank/DDBJ whole genome shotgun (WGS) entry which is preliminary data.</text>
</comment>
<protein>
    <submittedName>
        <fullName evidence="2">Uncharacterized protein</fullName>
    </submittedName>
</protein>
<feature type="compositionally biased region" description="Polar residues" evidence="1">
    <location>
        <begin position="19"/>
        <end position="34"/>
    </location>
</feature>
<evidence type="ECO:0000313" key="2">
    <source>
        <dbReference type="EMBL" id="KAG8442383.1"/>
    </source>
</evidence>
<feature type="compositionally biased region" description="Basic and acidic residues" evidence="1">
    <location>
        <begin position="61"/>
        <end position="74"/>
    </location>
</feature>
<proteinExistence type="predicted"/>
<keyword evidence="3" id="KW-1185">Reference proteome</keyword>
<dbReference type="OrthoDB" id="25586at2759"/>